<evidence type="ECO:0000256" key="5">
    <source>
        <dbReference type="ARBA" id="ARBA00023242"/>
    </source>
</evidence>
<dbReference type="InterPro" id="IPR003441">
    <property type="entry name" value="NAC-dom"/>
</dbReference>
<evidence type="ECO:0000256" key="4">
    <source>
        <dbReference type="ARBA" id="ARBA00023163"/>
    </source>
</evidence>
<accession>A0A6A1VF78</accession>
<dbReference type="Gene3D" id="2.170.150.80">
    <property type="entry name" value="NAC domain"/>
    <property type="match status" value="1"/>
</dbReference>
<dbReference type="Proteomes" id="UP000516437">
    <property type="component" value="Chromosome 6"/>
</dbReference>
<keyword evidence="8" id="KW-1185">Reference proteome</keyword>
<dbReference type="GO" id="GO:0005634">
    <property type="term" value="C:nucleus"/>
    <property type="evidence" value="ECO:0007669"/>
    <property type="project" value="UniProtKB-SubCell"/>
</dbReference>
<dbReference type="Pfam" id="PF02365">
    <property type="entry name" value="NAM"/>
    <property type="match status" value="1"/>
</dbReference>
<reference evidence="7 8" key="1">
    <citation type="journal article" date="2019" name="Plant Biotechnol. J.">
        <title>The red bayberry genome and genetic basis of sex determination.</title>
        <authorList>
            <person name="Jia H.M."/>
            <person name="Jia H.J."/>
            <person name="Cai Q.L."/>
            <person name="Wang Y."/>
            <person name="Zhao H.B."/>
            <person name="Yang W.F."/>
            <person name="Wang G.Y."/>
            <person name="Li Y.H."/>
            <person name="Zhan D.L."/>
            <person name="Shen Y.T."/>
            <person name="Niu Q.F."/>
            <person name="Chang L."/>
            <person name="Qiu J."/>
            <person name="Zhao L."/>
            <person name="Xie H.B."/>
            <person name="Fu W.Y."/>
            <person name="Jin J."/>
            <person name="Li X.W."/>
            <person name="Jiao Y."/>
            <person name="Zhou C.C."/>
            <person name="Tu T."/>
            <person name="Chai C.Y."/>
            <person name="Gao J.L."/>
            <person name="Fan L.J."/>
            <person name="van de Weg E."/>
            <person name="Wang J.Y."/>
            <person name="Gao Z.S."/>
        </authorList>
    </citation>
    <scope>NUCLEOTIDE SEQUENCE [LARGE SCALE GENOMIC DNA]</scope>
    <source>
        <tissue evidence="7">Leaves</tissue>
    </source>
</reference>
<evidence type="ECO:0000313" key="8">
    <source>
        <dbReference type="Proteomes" id="UP000516437"/>
    </source>
</evidence>
<gene>
    <name evidence="7" type="ORF">CJ030_MR6G010794</name>
</gene>
<sequence length="300" mass="34565">MTSELQLPPGFRFHPTDEELVNHYLCRKCASLPLAVPIIREIDLYKFDPWQLPDMALYGEKEWYFFSPRDRKYPNGSRPNRAAGTGYWKATGADKPIGKPKPLGIKKALVFYAGKAPKGIKTNWIMHEYRLANVDRSAGKKNHNLRLDDWVLCRIYNKRGTVEKVYPTDQKMASFEEMDERKPNIMMSGQNMVPAPSQTHPMIPSDQFHMDTSESFPRLHTDSSSSDHVLSPEVACEKEVQSEAKWNDLDAAFDRLDYFQLGNFMDGFAPADDPFAPQVQYQMDQLSPLQDMFMYLQKPQ</sequence>
<dbReference type="PANTHER" id="PTHR31719:SF94">
    <property type="entry name" value="PROTEIN ATAF2"/>
    <property type="match status" value="1"/>
</dbReference>
<evidence type="ECO:0000256" key="2">
    <source>
        <dbReference type="ARBA" id="ARBA00023015"/>
    </source>
</evidence>
<dbReference type="PANTHER" id="PTHR31719">
    <property type="entry name" value="NAC TRANSCRIPTION FACTOR 56"/>
    <property type="match status" value="1"/>
</dbReference>
<dbReference type="GO" id="GO:0043565">
    <property type="term" value="F:sequence-specific DNA binding"/>
    <property type="evidence" value="ECO:0007669"/>
    <property type="project" value="UniProtKB-ARBA"/>
</dbReference>
<name>A0A6A1VF78_9ROSI</name>
<dbReference type="EMBL" id="RXIC02000024">
    <property type="protein sequence ID" value="KAB1210498.1"/>
    <property type="molecule type" value="Genomic_DNA"/>
</dbReference>
<proteinExistence type="predicted"/>
<keyword evidence="2" id="KW-0805">Transcription regulation</keyword>
<comment type="caution">
    <text evidence="7">The sequence shown here is derived from an EMBL/GenBank/DDBJ whole genome shotgun (WGS) entry which is preliminary data.</text>
</comment>
<evidence type="ECO:0000256" key="1">
    <source>
        <dbReference type="ARBA" id="ARBA00004123"/>
    </source>
</evidence>
<dbReference type="AlphaFoldDB" id="A0A6A1VF78"/>
<comment type="subcellular location">
    <subcellularLocation>
        <location evidence="1">Nucleus</location>
    </subcellularLocation>
</comment>
<dbReference type="InterPro" id="IPR036093">
    <property type="entry name" value="NAC_dom_sf"/>
</dbReference>
<evidence type="ECO:0000256" key="3">
    <source>
        <dbReference type="ARBA" id="ARBA00023125"/>
    </source>
</evidence>
<dbReference type="GO" id="GO:0006355">
    <property type="term" value="P:regulation of DNA-templated transcription"/>
    <property type="evidence" value="ECO:0007669"/>
    <property type="project" value="InterPro"/>
</dbReference>
<keyword evidence="4" id="KW-0804">Transcription</keyword>
<evidence type="ECO:0000313" key="7">
    <source>
        <dbReference type="EMBL" id="KAB1210498.1"/>
    </source>
</evidence>
<dbReference type="SUPFAM" id="SSF101941">
    <property type="entry name" value="NAC domain"/>
    <property type="match status" value="1"/>
</dbReference>
<protein>
    <submittedName>
        <fullName evidence="7">NAC domain-containing protein 2</fullName>
    </submittedName>
</protein>
<keyword evidence="3" id="KW-0238">DNA-binding</keyword>
<organism evidence="7 8">
    <name type="scientific">Morella rubra</name>
    <name type="common">Chinese bayberry</name>
    <dbReference type="NCBI Taxonomy" id="262757"/>
    <lineage>
        <taxon>Eukaryota</taxon>
        <taxon>Viridiplantae</taxon>
        <taxon>Streptophyta</taxon>
        <taxon>Embryophyta</taxon>
        <taxon>Tracheophyta</taxon>
        <taxon>Spermatophyta</taxon>
        <taxon>Magnoliopsida</taxon>
        <taxon>eudicotyledons</taxon>
        <taxon>Gunneridae</taxon>
        <taxon>Pentapetalae</taxon>
        <taxon>rosids</taxon>
        <taxon>fabids</taxon>
        <taxon>Fagales</taxon>
        <taxon>Myricaceae</taxon>
        <taxon>Morella</taxon>
    </lineage>
</organism>
<dbReference type="FunFam" id="2.170.150.80:FF:000004">
    <property type="entry name" value="NAC transcription factor"/>
    <property type="match status" value="1"/>
</dbReference>
<dbReference type="PROSITE" id="PS51005">
    <property type="entry name" value="NAC"/>
    <property type="match status" value="1"/>
</dbReference>
<evidence type="ECO:0000259" key="6">
    <source>
        <dbReference type="PROSITE" id="PS51005"/>
    </source>
</evidence>
<dbReference type="OrthoDB" id="1921961at2759"/>
<keyword evidence="5" id="KW-0539">Nucleus</keyword>
<feature type="domain" description="NAC" evidence="6">
    <location>
        <begin position="7"/>
        <end position="158"/>
    </location>
</feature>